<evidence type="ECO:0000259" key="14">
    <source>
        <dbReference type="PROSITE" id="PS50835"/>
    </source>
</evidence>
<feature type="compositionally biased region" description="Basic and acidic residues" evidence="12">
    <location>
        <begin position="229"/>
        <end position="240"/>
    </location>
</feature>
<dbReference type="InParanoid" id="L9L059"/>
<dbReference type="Pfam" id="PF15330">
    <property type="entry name" value="SIT"/>
    <property type="match status" value="1"/>
</dbReference>
<dbReference type="InterPro" id="IPR003599">
    <property type="entry name" value="Ig_sub"/>
</dbReference>
<evidence type="ECO:0000256" key="9">
    <source>
        <dbReference type="ARBA" id="ARBA00023170"/>
    </source>
</evidence>
<dbReference type="FunCoup" id="L9L059">
    <property type="interactions" value="339"/>
</dbReference>
<evidence type="ECO:0000256" key="4">
    <source>
        <dbReference type="ARBA" id="ARBA00022729"/>
    </source>
</evidence>
<dbReference type="FunFam" id="2.60.40.10:FF:000370">
    <property type="entry name" value="CMRF35-like molecule 1"/>
    <property type="match status" value="1"/>
</dbReference>
<feature type="transmembrane region" description="Helical" evidence="13">
    <location>
        <begin position="165"/>
        <end position="186"/>
    </location>
</feature>
<evidence type="ECO:0000256" key="1">
    <source>
        <dbReference type="ARBA" id="ARBA00004251"/>
    </source>
</evidence>
<dbReference type="GO" id="GO:0002376">
    <property type="term" value="P:immune system process"/>
    <property type="evidence" value="ECO:0007669"/>
    <property type="project" value="UniProtKB-KW"/>
</dbReference>
<reference evidence="16" key="1">
    <citation type="submission" date="2012-07" db="EMBL/GenBank/DDBJ databases">
        <title>Genome of the Chinese tree shrew, a rising model animal genetically related to primates.</title>
        <authorList>
            <person name="Zhang G."/>
            <person name="Fan Y."/>
            <person name="Yao Y."/>
            <person name="Huang Z."/>
        </authorList>
    </citation>
    <scope>NUCLEOTIDE SEQUENCE [LARGE SCALE GENOMIC DNA]</scope>
</reference>
<evidence type="ECO:0000256" key="10">
    <source>
        <dbReference type="ARBA" id="ARBA00023319"/>
    </source>
</evidence>
<dbReference type="STRING" id="246437.L9L059"/>
<dbReference type="PANTHER" id="PTHR11860:SF101">
    <property type="entry name" value="CMRF35-LIKE MOLECULE 1"/>
    <property type="match status" value="1"/>
</dbReference>
<keyword evidence="7 13" id="KW-0472">Membrane</keyword>
<evidence type="ECO:0000313" key="15">
    <source>
        <dbReference type="EMBL" id="ELW68343.1"/>
    </source>
</evidence>
<dbReference type="InterPro" id="IPR007110">
    <property type="entry name" value="Ig-like_dom"/>
</dbReference>
<evidence type="ECO:0000256" key="3">
    <source>
        <dbReference type="ARBA" id="ARBA00022692"/>
    </source>
</evidence>
<proteinExistence type="inferred from homology"/>
<dbReference type="eggNOG" id="ENOG502S7MA">
    <property type="taxonomic scope" value="Eukaryota"/>
</dbReference>
<keyword evidence="4" id="KW-0732">Signal</keyword>
<dbReference type="Proteomes" id="UP000011518">
    <property type="component" value="Unassembled WGS sequence"/>
</dbReference>
<dbReference type="AlphaFoldDB" id="L9L059"/>
<dbReference type="InterPro" id="IPR013783">
    <property type="entry name" value="Ig-like_fold"/>
</dbReference>
<evidence type="ECO:0000256" key="6">
    <source>
        <dbReference type="ARBA" id="ARBA00022989"/>
    </source>
</evidence>
<keyword evidence="10" id="KW-0393">Immunoglobulin domain</keyword>
<evidence type="ECO:0000313" key="16">
    <source>
        <dbReference type="Proteomes" id="UP000011518"/>
    </source>
</evidence>
<reference evidence="16" key="2">
    <citation type="journal article" date="2013" name="Nat. Commun.">
        <title>Genome of the Chinese tree shrew.</title>
        <authorList>
            <person name="Fan Y."/>
            <person name="Huang Z.Y."/>
            <person name="Cao C.C."/>
            <person name="Chen C.S."/>
            <person name="Chen Y.X."/>
            <person name="Fan D.D."/>
            <person name="He J."/>
            <person name="Hou H.L."/>
            <person name="Hu L."/>
            <person name="Hu X.T."/>
            <person name="Jiang X.T."/>
            <person name="Lai R."/>
            <person name="Lang Y.S."/>
            <person name="Liang B."/>
            <person name="Liao S.G."/>
            <person name="Mu D."/>
            <person name="Ma Y.Y."/>
            <person name="Niu Y.Y."/>
            <person name="Sun X.Q."/>
            <person name="Xia J.Q."/>
            <person name="Xiao J."/>
            <person name="Xiong Z.Q."/>
            <person name="Xu L."/>
            <person name="Yang L."/>
            <person name="Zhang Y."/>
            <person name="Zhao W."/>
            <person name="Zhao X.D."/>
            <person name="Zheng Y.T."/>
            <person name="Zhou J.M."/>
            <person name="Zhu Y.B."/>
            <person name="Zhang G.J."/>
            <person name="Wang J."/>
            <person name="Yao Y.G."/>
        </authorList>
    </citation>
    <scope>NUCLEOTIDE SEQUENCE [LARGE SCALE GENOMIC DNA]</scope>
</reference>
<dbReference type="PANTHER" id="PTHR11860">
    <property type="entry name" value="POLYMERIC-IMMUNOGLOBULIN RECEPTOR"/>
    <property type="match status" value="1"/>
</dbReference>
<evidence type="ECO:0000256" key="13">
    <source>
        <dbReference type="SAM" id="Phobius"/>
    </source>
</evidence>
<evidence type="ECO:0000256" key="12">
    <source>
        <dbReference type="SAM" id="MobiDB-lite"/>
    </source>
</evidence>
<keyword evidence="2" id="KW-1003">Cell membrane</keyword>
<evidence type="ECO:0000256" key="11">
    <source>
        <dbReference type="ARBA" id="ARBA00043958"/>
    </source>
</evidence>
<feature type="domain" description="Ig-like" evidence="14">
    <location>
        <begin position="6"/>
        <end position="118"/>
    </location>
</feature>
<keyword evidence="3 13" id="KW-0812">Transmembrane</keyword>
<comment type="similarity">
    <text evidence="11">Belongs to the CD300 family.</text>
</comment>
<dbReference type="InterPro" id="IPR013106">
    <property type="entry name" value="Ig_V-set"/>
</dbReference>
<keyword evidence="6 13" id="KW-1133">Transmembrane helix</keyword>
<evidence type="ECO:0000256" key="7">
    <source>
        <dbReference type="ARBA" id="ARBA00023136"/>
    </source>
</evidence>
<organism evidence="15 16">
    <name type="scientific">Tupaia chinensis</name>
    <name type="common">Chinese tree shrew</name>
    <name type="synonym">Tupaia belangeri chinensis</name>
    <dbReference type="NCBI Taxonomy" id="246437"/>
    <lineage>
        <taxon>Eukaryota</taxon>
        <taxon>Metazoa</taxon>
        <taxon>Chordata</taxon>
        <taxon>Craniata</taxon>
        <taxon>Vertebrata</taxon>
        <taxon>Euteleostomi</taxon>
        <taxon>Mammalia</taxon>
        <taxon>Eutheria</taxon>
        <taxon>Euarchontoglires</taxon>
        <taxon>Scandentia</taxon>
        <taxon>Tupaiidae</taxon>
        <taxon>Tupaia</taxon>
    </lineage>
</organism>
<dbReference type="InterPro" id="IPR036179">
    <property type="entry name" value="Ig-like_dom_sf"/>
</dbReference>
<gene>
    <name evidence="15" type="ORF">TREES_T100007472</name>
</gene>
<evidence type="ECO:0000256" key="5">
    <source>
        <dbReference type="ARBA" id="ARBA00022859"/>
    </source>
</evidence>
<evidence type="ECO:0000256" key="2">
    <source>
        <dbReference type="ARBA" id="ARBA00022475"/>
    </source>
</evidence>
<keyword evidence="16" id="KW-1185">Reference proteome</keyword>
<sequence length="240" mass="26668">MDSCFPGSSIADPITGPARVRGTEQSSLSVQCRYVSGWETYRKWWCRGADWNSCKILIQTTGSEQEVKKDRVSIRDDQENLTITVTMEALRRDDADTYWCGIERIGTDHGVPVEVTVDPVPTTTPSTSTFTTTVMATVTPRKTKGSPNLSSHHSDDRFSIMKPSILVPLIFATLLLFSVAISLLVWRRAKRQKKDPLADRVPTYQAQPPWMPDRPCHPAAHGAPGVSLDKGDETDVKQVP</sequence>
<dbReference type="GO" id="GO:0004888">
    <property type="term" value="F:transmembrane signaling receptor activity"/>
    <property type="evidence" value="ECO:0007669"/>
    <property type="project" value="TreeGrafter"/>
</dbReference>
<accession>L9L059</accession>
<protein>
    <submittedName>
        <fullName evidence="15">CMRF35-like molecule 1</fullName>
    </submittedName>
</protein>
<dbReference type="Pfam" id="PF07686">
    <property type="entry name" value="V-set"/>
    <property type="match status" value="1"/>
</dbReference>
<dbReference type="EMBL" id="KB320577">
    <property type="protein sequence ID" value="ELW68343.1"/>
    <property type="molecule type" value="Genomic_DNA"/>
</dbReference>
<keyword evidence="8" id="KW-1015">Disulfide bond</keyword>
<dbReference type="PROSITE" id="PS50835">
    <property type="entry name" value="IG_LIKE"/>
    <property type="match status" value="1"/>
</dbReference>
<dbReference type="Gene3D" id="2.60.40.10">
    <property type="entry name" value="Immunoglobulins"/>
    <property type="match status" value="1"/>
</dbReference>
<name>L9L059_TUPCH</name>
<keyword evidence="5" id="KW-0391">Immunity</keyword>
<feature type="region of interest" description="Disordered" evidence="12">
    <location>
        <begin position="195"/>
        <end position="240"/>
    </location>
</feature>
<dbReference type="SUPFAM" id="SSF48726">
    <property type="entry name" value="Immunoglobulin"/>
    <property type="match status" value="1"/>
</dbReference>
<comment type="subcellular location">
    <subcellularLocation>
        <location evidence="1">Cell membrane</location>
        <topology evidence="1">Single-pass type I membrane protein</topology>
    </subcellularLocation>
</comment>
<dbReference type="CDD" id="cd05716">
    <property type="entry name" value="IgV_pIgR_like"/>
    <property type="match status" value="1"/>
</dbReference>
<keyword evidence="9" id="KW-0675">Receptor</keyword>
<dbReference type="GO" id="GO:0005886">
    <property type="term" value="C:plasma membrane"/>
    <property type="evidence" value="ECO:0007669"/>
    <property type="project" value="UniProtKB-SubCell"/>
</dbReference>
<dbReference type="InterPro" id="IPR050671">
    <property type="entry name" value="CD300_family_receptors"/>
</dbReference>
<evidence type="ECO:0000256" key="8">
    <source>
        <dbReference type="ARBA" id="ARBA00023157"/>
    </source>
</evidence>
<dbReference type="SMART" id="SM00409">
    <property type="entry name" value="IG"/>
    <property type="match status" value="1"/>
</dbReference>